<evidence type="ECO:0000313" key="2">
    <source>
        <dbReference type="Proteomes" id="UP000297527"/>
    </source>
</evidence>
<keyword evidence="2" id="KW-1185">Reference proteome</keyword>
<accession>A0A4Z1ISU5</accession>
<name>A0A4Z1ISU5_9HELO</name>
<proteinExistence type="predicted"/>
<comment type="caution">
    <text evidence="1">The sequence shown here is derived from an EMBL/GenBank/DDBJ whole genome shotgun (WGS) entry which is preliminary data.</text>
</comment>
<reference evidence="1 2" key="1">
    <citation type="submission" date="2017-12" db="EMBL/GenBank/DDBJ databases">
        <title>Comparative genomics of Botrytis spp.</title>
        <authorList>
            <person name="Valero-Jimenez C.A."/>
            <person name="Tapia P."/>
            <person name="Veloso J."/>
            <person name="Silva-Moreno E."/>
            <person name="Staats M."/>
            <person name="Valdes J.H."/>
            <person name="Van Kan J.A.L."/>
        </authorList>
    </citation>
    <scope>NUCLEOTIDE SEQUENCE [LARGE SCALE GENOMIC DNA]</scope>
    <source>
        <strain evidence="1 2">MUCL11595</strain>
    </source>
</reference>
<protein>
    <submittedName>
        <fullName evidence="1">Uncharacterized protein</fullName>
    </submittedName>
</protein>
<dbReference type="Proteomes" id="UP000297527">
    <property type="component" value="Unassembled WGS sequence"/>
</dbReference>
<sequence length="132" mass="14790">MAMGVPYNFTFIDTQLPTARNQRAKMTFDWVDDTNEAVAAGELPDLASDKSNLDDSLKDMTKFQVNISGMVACGMSLLKSLFYKKLGILNMAMEIEAKEKVEALELQEAKLWPGGGRWRVKNQTPLREVMLA</sequence>
<dbReference type="EMBL" id="PQXN01000041">
    <property type="protein sequence ID" value="TGO59737.1"/>
    <property type="molecule type" value="Genomic_DNA"/>
</dbReference>
<dbReference type="AlphaFoldDB" id="A0A4Z1ISU5"/>
<organism evidence="1 2">
    <name type="scientific">Botryotinia convoluta</name>
    <dbReference type="NCBI Taxonomy" id="54673"/>
    <lineage>
        <taxon>Eukaryota</taxon>
        <taxon>Fungi</taxon>
        <taxon>Dikarya</taxon>
        <taxon>Ascomycota</taxon>
        <taxon>Pezizomycotina</taxon>
        <taxon>Leotiomycetes</taxon>
        <taxon>Helotiales</taxon>
        <taxon>Sclerotiniaceae</taxon>
        <taxon>Botryotinia</taxon>
    </lineage>
</organism>
<dbReference type="OrthoDB" id="3541741at2759"/>
<evidence type="ECO:0000313" key="1">
    <source>
        <dbReference type="EMBL" id="TGO59737.1"/>
    </source>
</evidence>
<gene>
    <name evidence="1" type="ORF">BCON_0041g00010</name>
</gene>